<evidence type="ECO:0000313" key="2">
    <source>
        <dbReference type="Proteomes" id="UP001576784"/>
    </source>
</evidence>
<accession>A0ABV4XYW5</accession>
<gene>
    <name evidence="1" type="ORF">ACE1CI_28655</name>
</gene>
<protein>
    <submittedName>
        <fullName evidence="1">Uncharacterized protein</fullName>
    </submittedName>
</protein>
<proteinExistence type="predicted"/>
<dbReference type="RefSeq" id="WP_413266521.1">
    <property type="nucleotide sequence ID" value="NZ_JBHFNR010000221.1"/>
</dbReference>
<dbReference type="Proteomes" id="UP001576784">
    <property type="component" value="Unassembled WGS sequence"/>
</dbReference>
<evidence type="ECO:0000313" key="1">
    <source>
        <dbReference type="EMBL" id="MFB2896903.1"/>
    </source>
</evidence>
<name>A0ABV4XYW5_9CYAN</name>
<keyword evidence="2" id="KW-1185">Reference proteome</keyword>
<organism evidence="1 2">
    <name type="scientific">Floridaenema flaviceps BLCC-F50</name>
    <dbReference type="NCBI Taxonomy" id="3153642"/>
    <lineage>
        <taxon>Bacteria</taxon>
        <taxon>Bacillati</taxon>
        <taxon>Cyanobacteriota</taxon>
        <taxon>Cyanophyceae</taxon>
        <taxon>Oscillatoriophycideae</taxon>
        <taxon>Aerosakkonematales</taxon>
        <taxon>Aerosakkonemataceae</taxon>
        <taxon>Floridanema</taxon>
        <taxon>Floridanema flaviceps</taxon>
    </lineage>
</organism>
<dbReference type="EMBL" id="JBHFNR010000221">
    <property type="protein sequence ID" value="MFB2896903.1"/>
    <property type="molecule type" value="Genomic_DNA"/>
</dbReference>
<comment type="caution">
    <text evidence="1">The sequence shown here is derived from an EMBL/GenBank/DDBJ whole genome shotgun (WGS) entry which is preliminary data.</text>
</comment>
<sequence>MNIRQELLSAIEQLSDEELSALLDLAVSLKKQKNAAQPIPVSQAYQDWLSAENDIYDELFANELTAR</sequence>
<reference evidence="1 2" key="1">
    <citation type="submission" date="2024-09" db="EMBL/GenBank/DDBJ databases">
        <title>Floridaenema gen nov. (Aerosakkonemataceae, Aerosakkonematales ord. nov., Cyanobacteria) from benthic tropical and subtropical fresh waters, with the description of four new species.</title>
        <authorList>
            <person name="Moretto J.A."/>
            <person name="Berthold D.E."/>
            <person name="Lefler F.W."/>
            <person name="Huang I.-S."/>
            <person name="Laughinghouse H. IV."/>
        </authorList>
    </citation>
    <scope>NUCLEOTIDE SEQUENCE [LARGE SCALE GENOMIC DNA]</scope>
    <source>
        <strain evidence="1 2">BLCC-F50</strain>
    </source>
</reference>